<accession>A0AAV0E0G5</accession>
<protein>
    <submittedName>
        <fullName evidence="5">Uncharacterized protein</fullName>
    </submittedName>
</protein>
<dbReference type="Proteomes" id="UP001152523">
    <property type="component" value="Unassembled WGS sequence"/>
</dbReference>
<dbReference type="AlphaFoldDB" id="A0AAV0E0G5"/>
<evidence type="ECO:0000256" key="2">
    <source>
        <dbReference type="ARBA" id="ARBA00023242"/>
    </source>
</evidence>
<evidence type="ECO:0000256" key="1">
    <source>
        <dbReference type="ARBA" id="ARBA00004123"/>
    </source>
</evidence>
<reference evidence="5" key="1">
    <citation type="submission" date="2022-07" db="EMBL/GenBank/DDBJ databases">
        <authorList>
            <person name="Macas J."/>
            <person name="Novak P."/>
            <person name="Neumann P."/>
        </authorList>
    </citation>
    <scope>NUCLEOTIDE SEQUENCE</scope>
</reference>
<keyword evidence="6" id="KW-1185">Reference proteome</keyword>
<organism evidence="5 6">
    <name type="scientific">Cuscuta epithymum</name>
    <dbReference type="NCBI Taxonomy" id="186058"/>
    <lineage>
        <taxon>Eukaryota</taxon>
        <taxon>Viridiplantae</taxon>
        <taxon>Streptophyta</taxon>
        <taxon>Embryophyta</taxon>
        <taxon>Tracheophyta</taxon>
        <taxon>Spermatophyta</taxon>
        <taxon>Magnoliopsida</taxon>
        <taxon>eudicotyledons</taxon>
        <taxon>Gunneridae</taxon>
        <taxon>Pentapetalae</taxon>
        <taxon>asterids</taxon>
        <taxon>lamiids</taxon>
        <taxon>Solanales</taxon>
        <taxon>Convolvulaceae</taxon>
        <taxon>Cuscuteae</taxon>
        <taxon>Cuscuta</taxon>
        <taxon>Cuscuta subgen. Cuscuta</taxon>
    </lineage>
</organism>
<gene>
    <name evidence="5" type="ORF">CEPIT_LOCUS20455</name>
</gene>
<evidence type="ECO:0000313" key="6">
    <source>
        <dbReference type="Proteomes" id="UP001152523"/>
    </source>
</evidence>
<dbReference type="PANTHER" id="PTHR47122">
    <property type="entry name" value="MYB-LIKE DNA-BINDING DOMAIN CONTAINING PROTEIN, EXPRESSED"/>
    <property type="match status" value="1"/>
</dbReference>
<comment type="caution">
    <text evidence="5">The sequence shown here is derived from an EMBL/GenBank/DDBJ whole genome shotgun (WGS) entry which is preliminary data.</text>
</comment>
<dbReference type="GO" id="GO:0005634">
    <property type="term" value="C:nucleus"/>
    <property type="evidence" value="ECO:0007669"/>
    <property type="project" value="UniProtKB-SubCell"/>
</dbReference>
<proteinExistence type="predicted"/>
<evidence type="ECO:0000259" key="4">
    <source>
        <dbReference type="PROSITE" id="PS51294"/>
    </source>
</evidence>
<dbReference type="CDD" id="cd11660">
    <property type="entry name" value="SANT_TRF"/>
    <property type="match status" value="1"/>
</dbReference>
<dbReference type="InterPro" id="IPR001005">
    <property type="entry name" value="SANT/Myb"/>
</dbReference>
<dbReference type="SMART" id="SM00717">
    <property type="entry name" value="SANT"/>
    <property type="match status" value="1"/>
</dbReference>
<evidence type="ECO:0000313" key="5">
    <source>
        <dbReference type="EMBL" id="CAH9113852.1"/>
    </source>
</evidence>
<dbReference type="PROSITE" id="PS50090">
    <property type="entry name" value="MYB_LIKE"/>
    <property type="match status" value="1"/>
</dbReference>
<dbReference type="Pfam" id="PF00249">
    <property type="entry name" value="Myb_DNA-binding"/>
    <property type="match status" value="1"/>
</dbReference>
<comment type="subcellular location">
    <subcellularLocation>
        <location evidence="1">Nucleus</location>
    </subcellularLocation>
</comment>
<sequence length="371" mass="42852">MKPFIPSNADSSCRHRRICKPNRRYIDESSDLNSTIVKRRKETSSSVSRNKCQSVKYNKKPNPESVEIKSIPRDTFDAIQVPFGPLVPEECDKKIDSDVEMRLTEVSCLGRYEHERKYASDVMKVKSKEISCLDLNEQHYREYASNVRQVKLKRLSSIDTDLCSKKHSTDVKKAKMNYLSSFGSGLCDKKYASHVKLVKLDNISFKSQECFKRHSPNVNQVLNFHEETPMVSTEYDGAMTVISDGDNARRNHHRLWTTSEVRKLVEGVSQCGVGKWSQIKRLYFSSSDYRTPVDLKDKWRNLLKASHLQDQSKKGDKGKHSFSWRPLPKSILNRVEELADIYPYPRNWKPKSQECASMYKSSSHILSNKAI</sequence>
<keyword evidence="2" id="KW-0539">Nucleus</keyword>
<dbReference type="EMBL" id="CAMAPF010000212">
    <property type="protein sequence ID" value="CAH9113852.1"/>
    <property type="molecule type" value="Genomic_DNA"/>
</dbReference>
<evidence type="ECO:0000259" key="3">
    <source>
        <dbReference type="PROSITE" id="PS50090"/>
    </source>
</evidence>
<dbReference type="SUPFAM" id="SSF46689">
    <property type="entry name" value="Homeodomain-like"/>
    <property type="match status" value="1"/>
</dbReference>
<dbReference type="PANTHER" id="PTHR47122:SF13">
    <property type="entry name" value="HOMEODOMAIN-LIKE PROTEIN-RELATED"/>
    <property type="match status" value="1"/>
</dbReference>
<dbReference type="InterPro" id="IPR017930">
    <property type="entry name" value="Myb_dom"/>
</dbReference>
<name>A0AAV0E0G5_9ASTE</name>
<dbReference type="GO" id="GO:0000976">
    <property type="term" value="F:transcription cis-regulatory region binding"/>
    <property type="evidence" value="ECO:0007669"/>
    <property type="project" value="UniProtKB-ARBA"/>
</dbReference>
<dbReference type="GO" id="GO:0010597">
    <property type="term" value="P:green leaf volatile biosynthetic process"/>
    <property type="evidence" value="ECO:0007669"/>
    <property type="project" value="UniProtKB-ARBA"/>
</dbReference>
<dbReference type="InterPro" id="IPR009057">
    <property type="entry name" value="Homeodomain-like_sf"/>
</dbReference>
<dbReference type="Gene3D" id="1.10.246.220">
    <property type="match status" value="1"/>
</dbReference>
<feature type="domain" description="Myb-like" evidence="3">
    <location>
        <begin position="256"/>
        <end position="303"/>
    </location>
</feature>
<feature type="domain" description="HTH myb-type" evidence="4">
    <location>
        <begin position="253"/>
        <end position="307"/>
    </location>
</feature>
<dbReference type="PROSITE" id="PS51294">
    <property type="entry name" value="HTH_MYB"/>
    <property type="match status" value="1"/>
</dbReference>